<dbReference type="PANTHER" id="PTHR47843:SF2">
    <property type="entry name" value="BTB DOMAIN-CONTAINING PROTEIN"/>
    <property type="match status" value="1"/>
</dbReference>
<protein>
    <recommendedName>
        <fullName evidence="3">BTB domain-containing protein</fullName>
    </recommendedName>
</protein>
<accession>A0A4Q4T006</accession>
<sequence>MLLEAPPRTIGPFREPEQLDQLRVKPVKFIVGHEGAEFYLHPGFVSRLSDPLDALVRSGAEGSSESCISWKKVETDVFLRFAQFVYTGSYASLTKGGESIKDDLESISSGSSSFFNRYSLMSYRCSARHGFGSSTGGFGSLPAASHGTALLFGNASFIGYNCNPCKKRALISTFLSKYALEDACAKRGFQGTRADPKTKCLEQIIGHVKMWNIADRFAVNSLMDNALFYLAYELAEWAISPSTFVPQFGGLVHYVYRHGTGEGCQTNGFRW</sequence>
<dbReference type="PANTHER" id="PTHR47843">
    <property type="entry name" value="BTB DOMAIN-CONTAINING PROTEIN-RELATED"/>
    <property type="match status" value="1"/>
</dbReference>
<evidence type="ECO:0000313" key="2">
    <source>
        <dbReference type="Proteomes" id="UP000293360"/>
    </source>
</evidence>
<dbReference type="Proteomes" id="UP000293360">
    <property type="component" value="Unassembled WGS sequence"/>
</dbReference>
<dbReference type="InterPro" id="IPR011333">
    <property type="entry name" value="SKP1/BTB/POZ_sf"/>
</dbReference>
<dbReference type="Gene3D" id="3.30.710.10">
    <property type="entry name" value="Potassium Channel Kv1.1, Chain A"/>
    <property type="match status" value="1"/>
</dbReference>
<proteinExistence type="predicted"/>
<keyword evidence="2" id="KW-1185">Reference proteome</keyword>
<evidence type="ECO:0000313" key="1">
    <source>
        <dbReference type="EMBL" id="RYO87920.1"/>
    </source>
</evidence>
<reference evidence="1 2" key="1">
    <citation type="submission" date="2018-06" db="EMBL/GenBank/DDBJ databases">
        <title>Complete Genomes of Monosporascus.</title>
        <authorList>
            <person name="Robinson A.J."/>
            <person name="Natvig D.O."/>
        </authorList>
    </citation>
    <scope>NUCLEOTIDE SEQUENCE [LARGE SCALE GENOMIC DNA]</scope>
    <source>
        <strain evidence="1 2">CBS 110550</strain>
    </source>
</reference>
<gene>
    <name evidence="1" type="ORF">DL764_008799</name>
</gene>
<dbReference type="SUPFAM" id="SSF54695">
    <property type="entry name" value="POZ domain"/>
    <property type="match status" value="1"/>
</dbReference>
<organism evidence="1 2">
    <name type="scientific">Monosporascus ibericus</name>
    <dbReference type="NCBI Taxonomy" id="155417"/>
    <lineage>
        <taxon>Eukaryota</taxon>
        <taxon>Fungi</taxon>
        <taxon>Dikarya</taxon>
        <taxon>Ascomycota</taxon>
        <taxon>Pezizomycotina</taxon>
        <taxon>Sordariomycetes</taxon>
        <taxon>Xylariomycetidae</taxon>
        <taxon>Xylariales</taxon>
        <taxon>Xylariales incertae sedis</taxon>
        <taxon>Monosporascus</taxon>
    </lineage>
</organism>
<dbReference type="AlphaFoldDB" id="A0A4Q4T006"/>
<dbReference type="STRING" id="155417.A0A4Q4T006"/>
<evidence type="ECO:0008006" key="3">
    <source>
        <dbReference type="Google" id="ProtNLM"/>
    </source>
</evidence>
<dbReference type="OrthoDB" id="9997739at2759"/>
<name>A0A4Q4T006_9PEZI</name>
<comment type="caution">
    <text evidence="1">The sequence shown here is derived from an EMBL/GenBank/DDBJ whole genome shotgun (WGS) entry which is preliminary data.</text>
</comment>
<dbReference type="EMBL" id="QJNU01000736">
    <property type="protein sequence ID" value="RYO87920.1"/>
    <property type="molecule type" value="Genomic_DNA"/>
</dbReference>